<sequence length="175" mass="19881">MATKEQIKRIYGLGAGLGIVGKDKDDMLHELIFSITGKDSVKQLDDSEFKAVQAELINRMKLADPNHLLHNTKSRNKKKEAEEIGCNGMATPEQQRLCWRYCYRLKELDTNPESADVGDRLIGVIGKVLGVTASKKQPFRWIDQEQCSKLIEQLKRYVNSAERRAKRQGEKYAGT</sequence>
<dbReference type="Pfam" id="PF06252">
    <property type="entry name" value="GemA"/>
    <property type="match status" value="1"/>
</dbReference>
<name>A0AAE3IFH9_9FIRM</name>
<reference evidence="1 2" key="1">
    <citation type="journal article" date="2021" name="ISME Commun">
        <title>Automated analysis of genomic sequences facilitates high-throughput and comprehensive description of bacteria.</title>
        <authorList>
            <person name="Hitch T.C.A."/>
        </authorList>
    </citation>
    <scope>NUCLEOTIDE SEQUENCE [LARGE SCALE GENOMIC DNA]</scope>
    <source>
        <strain evidence="1 2">Sanger_31</strain>
    </source>
</reference>
<keyword evidence="2" id="KW-1185">Reference proteome</keyword>
<gene>
    <name evidence="1" type="ORF">OCV57_05110</name>
</gene>
<comment type="caution">
    <text evidence="1">The sequence shown here is derived from an EMBL/GenBank/DDBJ whole genome shotgun (WGS) entry which is preliminary data.</text>
</comment>
<dbReference type="EMBL" id="JAOQJZ010000004">
    <property type="protein sequence ID" value="MCU6705308.1"/>
    <property type="molecule type" value="Genomic_DNA"/>
</dbReference>
<organism evidence="1 2">
    <name type="scientific">Hominimerdicola aceti</name>
    <dbReference type="NCBI Taxonomy" id="2981726"/>
    <lineage>
        <taxon>Bacteria</taxon>
        <taxon>Bacillati</taxon>
        <taxon>Bacillota</taxon>
        <taxon>Clostridia</taxon>
        <taxon>Eubacteriales</taxon>
        <taxon>Oscillospiraceae</taxon>
        <taxon>Hominimerdicola</taxon>
    </lineage>
</organism>
<accession>A0AAE3IFH9</accession>
<dbReference type="AlphaFoldDB" id="A0AAE3IFH9"/>
<proteinExistence type="predicted"/>
<dbReference type="RefSeq" id="WP_051706958.1">
    <property type="nucleotide sequence ID" value="NZ_JAOQJZ010000004.1"/>
</dbReference>
<evidence type="ECO:0000313" key="1">
    <source>
        <dbReference type="EMBL" id="MCU6705308.1"/>
    </source>
</evidence>
<protein>
    <submittedName>
        <fullName evidence="1">Regulatory protein GemA</fullName>
    </submittedName>
</protein>
<dbReference type="InterPro" id="IPR009363">
    <property type="entry name" value="Phage_Mu_Gp16"/>
</dbReference>
<evidence type="ECO:0000313" key="2">
    <source>
        <dbReference type="Proteomes" id="UP001208131"/>
    </source>
</evidence>
<dbReference type="Proteomes" id="UP001208131">
    <property type="component" value="Unassembled WGS sequence"/>
</dbReference>